<evidence type="ECO:0000313" key="1">
    <source>
        <dbReference type="EMBL" id="PWV95962.1"/>
    </source>
</evidence>
<protein>
    <submittedName>
        <fullName evidence="1">Uncharacterized protein</fullName>
    </submittedName>
</protein>
<evidence type="ECO:0000313" key="2">
    <source>
        <dbReference type="Proteomes" id="UP000246635"/>
    </source>
</evidence>
<sequence length="137" mass="15688">MVVVLILSIGFGLLLYIISFRKAKFQIKQYYLLSDKEVVIQELRNSFTGYALCLDFVRYETSTRMIQEIGEIMEQASIPLLVFDAAGIVLKIPEVRERLKIEYLPILVKVQEGEAVTKGIFLPPLSRSWSHLVPVIK</sequence>
<proteinExistence type="predicted"/>
<comment type="caution">
    <text evidence="1">The sequence shown here is derived from an EMBL/GenBank/DDBJ whole genome shotgun (WGS) entry which is preliminary data.</text>
</comment>
<dbReference type="AlphaFoldDB" id="A0A2V2YNF9"/>
<dbReference type="Proteomes" id="UP000246635">
    <property type="component" value="Unassembled WGS sequence"/>
</dbReference>
<organism evidence="1 2">
    <name type="scientific">Paenibacillus cellulosilyticus</name>
    <dbReference type="NCBI Taxonomy" id="375489"/>
    <lineage>
        <taxon>Bacteria</taxon>
        <taxon>Bacillati</taxon>
        <taxon>Bacillota</taxon>
        <taxon>Bacilli</taxon>
        <taxon>Bacillales</taxon>
        <taxon>Paenibacillaceae</taxon>
        <taxon>Paenibacillus</taxon>
    </lineage>
</organism>
<keyword evidence="2" id="KW-1185">Reference proteome</keyword>
<reference evidence="1 2" key="1">
    <citation type="submission" date="2018-05" db="EMBL/GenBank/DDBJ databases">
        <title>Genomic Encyclopedia of Type Strains, Phase III (KMG-III): the genomes of soil and plant-associated and newly described type strains.</title>
        <authorList>
            <person name="Whitman W."/>
        </authorList>
    </citation>
    <scope>NUCLEOTIDE SEQUENCE [LARGE SCALE GENOMIC DNA]</scope>
    <source>
        <strain evidence="1 2">CECT 5696</strain>
    </source>
</reference>
<gene>
    <name evidence="1" type="ORF">DFQ01_12339</name>
</gene>
<name>A0A2V2YNF9_9BACL</name>
<accession>A0A2V2YNF9</accession>
<dbReference type="EMBL" id="QGTQ01000023">
    <property type="protein sequence ID" value="PWV95962.1"/>
    <property type="molecule type" value="Genomic_DNA"/>
</dbReference>
<dbReference type="RefSeq" id="WP_110046118.1">
    <property type="nucleotide sequence ID" value="NZ_CP054613.1"/>
</dbReference>